<evidence type="ECO:0000256" key="1">
    <source>
        <dbReference type="ARBA" id="ARBA00022741"/>
    </source>
</evidence>
<dbReference type="RefSeq" id="WP_012595789.1">
    <property type="nucleotide sequence ID" value="NC_011726.1"/>
</dbReference>
<feature type="transmembrane region" description="Helical" evidence="5">
    <location>
        <begin position="437"/>
        <end position="461"/>
    </location>
</feature>
<proteinExistence type="predicted"/>
<dbReference type="eggNOG" id="COG0489">
    <property type="taxonomic scope" value="Bacteria"/>
</dbReference>
<dbReference type="SUPFAM" id="SSF52540">
    <property type="entry name" value="P-loop containing nucleoside triphosphate hydrolases"/>
    <property type="match status" value="1"/>
</dbReference>
<dbReference type="Proteomes" id="UP000008204">
    <property type="component" value="Chromosome"/>
</dbReference>
<evidence type="ECO:0000256" key="2">
    <source>
        <dbReference type="ARBA" id="ARBA00022840"/>
    </source>
</evidence>
<feature type="region of interest" description="Disordered" evidence="4">
    <location>
        <begin position="706"/>
        <end position="735"/>
    </location>
</feature>
<evidence type="ECO:0000313" key="6">
    <source>
        <dbReference type="EMBL" id="ACK66522.1"/>
    </source>
</evidence>
<evidence type="ECO:0000256" key="4">
    <source>
        <dbReference type="SAM" id="MobiDB-lite"/>
    </source>
</evidence>
<keyword evidence="5" id="KW-1133">Transmembrane helix</keyword>
<keyword evidence="2" id="KW-0067">ATP-binding</keyword>
<dbReference type="PANTHER" id="PTHR32309:SF13">
    <property type="entry name" value="FERRIC ENTEROBACTIN TRANSPORT PROTEIN FEPE"/>
    <property type="match status" value="1"/>
</dbReference>
<keyword evidence="5" id="KW-0472">Membrane</keyword>
<dbReference type="PANTHER" id="PTHR32309">
    <property type="entry name" value="TYROSINE-PROTEIN KINASE"/>
    <property type="match status" value="1"/>
</dbReference>
<dbReference type="KEGG" id="cyp:PCC8801_2514"/>
<accession>B7K3Y2</accession>
<dbReference type="InterPro" id="IPR027417">
    <property type="entry name" value="P-loop_NTPase"/>
</dbReference>
<dbReference type="EMBL" id="CP001287">
    <property type="protein sequence ID" value="ACK66522.1"/>
    <property type="molecule type" value="Genomic_DNA"/>
</dbReference>
<dbReference type="GO" id="GO:0005886">
    <property type="term" value="C:plasma membrane"/>
    <property type="evidence" value="ECO:0007669"/>
    <property type="project" value="TreeGrafter"/>
</dbReference>
<dbReference type="InterPro" id="IPR033756">
    <property type="entry name" value="YlxH/NBP35"/>
</dbReference>
<dbReference type="InterPro" id="IPR050445">
    <property type="entry name" value="Bact_polysacc_biosynth/exp"/>
</dbReference>
<dbReference type="eggNOG" id="COG3206">
    <property type="taxonomic scope" value="Bacteria"/>
</dbReference>
<evidence type="ECO:0000256" key="3">
    <source>
        <dbReference type="SAM" id="Coils"/>
    </source>
</evidence>
<dbReference type="HOGENOM" id="CLU_009912_2_2_3"/>
<feature type="coiled-coil region" evidence="3">
    <location>
        <begin position="164"/>
        <end position="191"/>
    </location>
</feature>
<keyword evidence="1" id="KW-0547">Nucleotide-binding</keyword>
<evidence type="ECO:0000256" key="5">
    <source>
        <dbReference type="SAM" id="Phobius"/>
    </source>
</evidence>
<dbReference type="GO" id="GO:0004713">
    <property type="term" value="F:protein tyrosine kinase activity"/>
    <property type="evidence" value="ECO:0007669"/>
    <property type="project" value="TreeGrafter"/>
</dbReference>
<protein>
    <submittedName>
        <fullName evidence="6">Lipopolysaccharide biosynthesis protein</fullName>
    </submittedName>
</protein>
<keyword evidence="7" id="KW-1185">Reference proteome</keyword>
<sequence length="735" mass="81528">MAPPIVTRFLISFEQNKWLGFLTFLTALGISGVVAVQPPPPPPPPTYKAIGQLSFRKPPPAFTTTGTELQAQGRSISKEMLLSEPVLRGAMDKLQLNVEEIRKIRDENLKIVLPGEEKEDKEAETSPSQAILLEYTDKQSPTRSTLILETLMKEMVDYSRWLNTSELRSRIEGLTTRLAQVQKDLTAAENRFYRYISKEGSDLLAIQDGSLFSGITSAQQRQRELQLALQEVEGRISSLTNQLGLTPKQAYSSVALSADPIIANLRARIVGIELQLERDQLDLKKEHPKIVKLLKEKKVSETLLKQRAQELMGAQELAPLPLEQIRQDSSLDPQRQQLANQLLALQTQREGLVKQLQSVITTEKKLREEYEKFPNKQLQQAQLVQAVEFQRIVYQNILTALVDAQSAEAETVGSLTIALPPTYQPSPPYSPERRNRLLTVLAGGGIGIVAGAGVILLLALIDNRLHTAQELRDSLSEREVPLLGQLPFIYTSLLREDESPVLLDADASDLGFYERFRSNLRRLTPDTSNVILITSISNEEGKSVTAYNLAIASAHAGKRTLLVEADLRAPSKAKWLEVTPDSEASVEPLRYYGDRTGSIQLVPGVTNLYILPSPGSQRQAAAIIESSELQLVLKDVRGRFDLVIIDSPSLSRCNDALLLEPLTDGLVLVTRPGYTRSSLLNETIDQFTEAEVPVIGAVINAVEDLVPPEPSPSVSEVETDEEKEEEKEPQEVMVN</sequence>
<dbReference type="CDD" id="cd05387">
    <property type="entry name" value="BY-kinase"/>
    <property type="match status" value="1"/>
</dbReference>
<feature type="coiled-coil region" evidence="3">
    <location>
        <begin position="215"/>
        <end position="242"/>
    </location>
</feature>
<reference evidence="7" key="1">
    <citation type="journal article" date="2011" name="MBio">
        <title>Novel metabolic attributes of the genus Cyanothece, comprising a group of unicellular nitrogen-fixing Cyanobacteria.</title>
        <authorList>
            <person name="Bandyopadhyay A."/>
            <person name="Elvitigala T."/>
            <person name="Welsh E."/>
            <person name="Stockel J."/>
            <person name="Liberton M."/>
            <person name="Min H."/>
            <person name="Sherman L.A."/>
            <person name="Pakrasi H.B."/>
        </authorList>
    </citation>
    <scope>NUCLEOTIDE SEQUENCE [LARGE SCALE GENOMIC DNA]</scope>
    <source>
        <strain evidence="7">PCC 8801</strain>
    </source>
</reference>
<dbReference type="STRING" id="41431.PCC8801_2514"/>
<keyword evidence="3" id="KW-0175">Coiled coil</keyword>
<dbReference type="Pfam" id="PF10609">
    <property type="entry name" value="ParA"/>
    <property type="match status" value="1"/>
</dbReference>
<name>B7K3Y2_RIPO1</name>
<dbReference type="Gene3D" id="3.40.50.300">
    <property type="entry name" value="P-loop containing nucleotide triphosphate hydrolases"/>
    <property type="match status" value="1"/>
</dbReference>
<dbReference type="GO" id="GO:0005524">
    <property type="term" value="F:ATP binding"/>
    <property type="evidence" value="ECO:0007669"/>
    <property type="project" value="UniProtKB-KW"/>
</dbReference>
<dbReference type="InterPro" id="IPR005702">
    <property type="entry name" value="Wzc-like_C"/>
</dbReference>
<evidence type="ECO:0000313" key="7">
    <source>
        <dbReference type="Proteomes" id="UP000008204"/>
    </source>
</evidence>
<keyword evidence="5" id="KW-0812">Transmembrane</keyword>
<gene>
    <name evidence="6" type="ordered locus">PCC8801_2514</name>
</gene>
<organism evidence="6 7">
    <name type="scientific">Rippkaea orientalis (strain PCC 8801 / RF-1)</name>
    <name type="common">Cyanothece sp. (strain PCC 8801)</name>
    <dbReference type="NCBI Taxonomy" id="41431"/>
    <lineage>
        <taxon>Bacteria</taxon>
        <taxon>Bacillati</taxon>
        <taxon>Cyanobacteriota</taxon>
        <taxon>Cyanophyceae</taxon>
        <taxon>Oscillatoriophycideae</taxon>
        <taxon>Chroococcales</taxon>
        <taxon>Aphanothecaceae</taxon>
        <taxon>Rippkaea</taxon>
        <taxon>Rippkaea orientalis</taxon>
    </lineage>
</organism>
<feature type="compositionally biased region" description="Acidic residues" evidence="4">
    <location>
        <begin position="717"/>
        <end position="728"/>
    </location>
</feature>
<dbReference type="AlphaFoldDB" id="B7K3Y2"/>
<dbReference type="OrthoDB" id="9758283at2"/>